<organism evidence="1 2">
    <name type="scientific">Methylobacterium nonmethylotrophicum</name>
    <dbReference type="NCBI Taxonomy" id="1141884"/>
    <lineage>
        <taxon>Bacteria</taxon>
        <taxon>Pseudomonadati</taxon>
        <taxon>Pseudomonadota</taxon>
        <taxon>Alphaproteobacteria</taxon>
        <taxon>Hyphomicrobiales</taxon>
        <taxon>Methylobacteriaceae</taxon>
        <taxon>Methylobacterium</taxon>
    </lineage>
</organism>
<keyword evidence="2" id="KW-1185">Reference proteome</keyword>
<dbReference type="OrthoDB" id="155284at2"/>
<accession>A0A4Z0NZN3</accession>
<dbReference type="AlphaFoldDB" id="A0A4Z0NZN3"/>
<evidence type="ECO:0000313" key="2">
    <source>
        <dbReference type="Proteomes" id="UP000297535"/>
    </source>
</evidence>
<name>A0A4Z0NZN3_9HYPH</name>
<reference evidence="1 2" key="1">
    <citation type="submission" date="2019-04" db="EMBL/GenBank/DDBJ databases">
        <authorList>
            <person name="Feng G."/>
            <person name="Zhu H."/>
        </authorList>
    </citation>
    <scope>NUCLEOTIDE SEQUENCE [LARGE SCALE GENOMIC DNA]</scope>
    <source>
        <strain evidence="1 2">6HR-1</strain>
    </source>
</reference>
<evidence type="ECO:0000313" key="1">
    <source>
        <dbReference type="EMBL" id="TGE02363.1"/>
    </source>
</evidence>
<dbReference type="EMBL" id="SRLB01000001">
    <property type="protein sequence ID" value="TGE02363.1"/>
    <property type="molecule type" value="Genomic_DNA"/>
</dbReference>
<dbReference type="Proteomes" id="UP000297535">
    <property type="component" value="Unassembled WGS sequence"/>
</dbReference>
<proteinExistence type="predicted"/>
<dbReference type="RefSeq" id="WP_135412562.1">
    <property type="nucleotide sequence ID" value="NZ_SRLB01000001.1"/>
</dbReference>
<sequence length="112" mass="12655">MLEGKRFTDAACLLAEIVSITDEDRTPVSGERWIDVKVRLYREHGPCETMVVAEQERVHVSVYTRDAGGWTCRVLTDLEADLAIPAAGLACTVGDLYRDTRRRPRPGRDRRP</sequence>
<gene>
    <name evidence="1" type="ORF">EU555_00860</name>
</gene>
<comment type="caution">
    <text evidence="1">The sequence shown here is derived from an EMBL/GenBank/DDBJ whole genome shotgun (WGS) entry which is preliminary data.</text>
</comment>
<protein>
    <submittedName>
        <fullName evidence="1">Uncharacterized protein</fullName>
    </submittedName>
</protein>